<dbReference type="Gene3D" id="1.10.10.10">
    <property type="entry name" value="Winged helix-like DNA-binding domain superfamily/Winged helix DNA-binding domain"/>
    <property type="match status" value="1"/>
</dbReference>
<dbReference type="InterPro" id="IPR041027">
    <property type="entry name" value="FtsK_alpha"/>
</dbReference>
<keyword evidence="7" id="KW-0472">Membrane</keyword>
<dbReference type="Gene3D" id="3.40.50.300">
    <property type="entry name" value="P-loop containing nucleotide triphosphate hydrolases"/>
    <property type="match status" value="1"/>
</dbReference>
<dbReference type="PANTHER" id="PTHR22683">
    <property type="entry name" value="SPORULATION PROTEIN RELATED"/>
    <property type="match status" value="1"/>
</dbReference>
<dbReference type="Pfam" id="PF01580">
    <property type="entry name" value="FtsK_SpoIIIE"/>
    <property type="match status" value="1"/>
</dbReference>
<dbReference type="PROSITE" id="PS50901">
    <property type="entry name" value="FTSK"/>
    <property type="match status" value="1"/>
</dbReference>
<reference evidence="10" key="1">
    <citation type="journal article" date="2020" name="Microorganisms">
        <title>Complete Genome of a Member of a New Bacterial Lineage in the Microgenomates Group Reveals an Unusual Nucleotide Composition Disparity Between Two Strands of DNA and Limited Metabolic Potential.</title>
        <authorList>
            <person name="Kadnikov V.V."/>
            <person name="Mardanov A.V."/>
            <person name="Beletsky A.V."/>
            <person name="Karnachuk O.V."/>
            <person name="Ravin N.V."/>
        </authorList>
    </citation>
    <scope>NUCLEOTIDE SEQUENCE [LARGE SCALE GENOMIC DNA]</scope>
</reference>
<feature type="compositionally biased region" description="Polar residues" evidence="6">
    <location>
        <begin position="205"/>
        <end position="218"/>
    </location>
</feature>
<dbReference type="CDD" id="cd01127">
    <property type="entry name" value="TrwB_TraG_TraD_VirD4"/>
    <property type="match status" value="1"/>
</dbReference>
<dbReference type="Pfam" id="PF17854">
    <property type="entry name" value="FtsK_alpha"/>
    <property type="match status" value="1"/>
</dbReference>
<dbReference type="InterPro" id="IPR018541">
    <property type="entry name" value="Ftsk_gamma"/>
</dbReference>
<feature type="transmembrane region" description="Helical" evidence="7">
    <location>
        <begin position="53"/>
        <end position="76"/>
    </location>
</feature>
<dbReference type="GO" id="GO:0005524">
    <property type="term" value="F:ATP binding"/>
    <property type="evidence" value="ECO:0007669"/>
    <property type="project" value="UniProtKB-UniRule"/>
</dbReference>
<evidence type="ECO:0000256" key="7">
    <source>
        <dbReference type="SAM" id="Phobius"/>
    </source>
</evidence>
<feature type="region of interest" description="Disordered" evidence="6">
    <location>
        <begin position="185"/>
        <end position="220"/>
    </location>
</feature>
<keyword evidence="7" id="KW-1133">Transmembrane helix</keyword>
<dbReference type="Proteomes" id="UP000463983">
    <property type="component" value="Chromosome"/>
</dbReference>
<name>A0A857NA56_9BACT</name>
<dbReference type="Pfam" id="PF09397">
    <property type="entry name" value="FtsK_gamma"/>
    <property type="match status" value="1"/>
</dbReference>
<dbReference type="EMBL" id="CP047901">
    <property type="protein sequence ID" value="QHO63270.1"/>
    <property type="molecule type" value="Genomic_DNA"/>
</dbReference>
<dbReference type="SMART" id="SM00843">
    <property type="entry name" value="Ftsk_gamma"/>
    <property type="match status" value="1"/>
</dbReference>
<gene>
    <name evidence="9" type="ORF">MICH65_0289</name>
</gene>
<keyword evidence="3 5" id="KW-0067">ATP-binding</keyword>
<feature type="transmembrane region" description="Helical" evidence="7">
    <location>
        <begin position="112"/>
        <end position="141"/>
    </location>
</feature>
<feature type="compositionally biased region" description="Basic and acidic residues" evidence="6">
    <location>
        <begin position="185"/>
        <end position="197"/>
    </location>
</feature>
<evidence type="ECO:0000259" key="8">
    <source>
        <dbReference type="PROSITE" id="PS50901"/>
    </source>
</evidence>
<keyword evidence="10" id="KW-1185">Reference proteome</keyword>
<dbReference type="SUPFAM" id="SSF46785">
    <property type="entry name" value="Winged helix' DNA-binding domain"/>
    <property type="match status" value="1"/>
</dbReference>
<keyword evidence="4" id="KW-0238">DNA-binding</keyword>
<dbReference type="InterPro" id="IPR050206">
    <property type="entry name" value="FtsK/SpoIIIE/SftA"/>
</dbReference>
<dbReference type="AlphaFoldDB" id="A0A857NA56"/>
<feature type="domain" description="FtsK" evidence="8">
    <location>
        <begin position="360"/>
        <end position="547"/>
    </location>
</feature>
<dbReference type="InterPro" id="IPR036390">
    <property type="entry name" value="WH_DNA-bd_sf"/>
</dbReference>
<evidence type="ECO:0000256" key="5">
    <source>
        <dbReference type="PROSITE-ProRule" id="PRU00289"/>
    </source>
</evidence>
<proteinExistence type="inferred from homology"/>
<protein>
    <submittedName>
        <fullName evidence="9">DNA translocase FtsK</fullName>
    </submittedName>
</protein>
<feature type="transmembrane region" description="Helical" evidence="7">
    <location>
        <begin position="21"/>
        <end position="41"/>
    </location>
</feature>
<evidence type="ECO:0000256" key="3">
    <source>
        <dbReference type="ARBA" id="ARBA00022840"/>
    </source>
</evidence>
<keyword evidence="7" id="KW-0812">Transmembrane</keyword>
<organism evidence="9 10">
    <name type="scientific">Candidatus Chazhemtobacterium aquaticus</name>
    <dbReference type="NCBI Taxonomy" id="2715735"/>
    <lineage>
        <taxon>Bacteria</taxon>
        <taxon>Candidatus Chazhemtobacteraceae</taxon>
        <taxon>Candidatus Chazhemtobacterium</taxon>
    </lineage>
</organism>
<dbReference type="InterPro" id="IPR002543">
    <property type="entry name" value="FtsK_dom"/>
</dbReference>
<sequence>MARKRGRRSKPFKLSLKQDTLSSIAAIIIISFGGLISISFSRQGPVLTKIFDIGSSLFGWALIFLPFIFISGGLLVTKVKWQISKPNVFLGSLISLLSLTGLTQAGNIGDQVFGSIAALITSAGSFLFFLSGTIIGILILFETSIEDLLALFQKMSEDAKKASSALPKPGRIKQAGVLPSRELKIKGIGDDGDKTKTSDSPAVEESTSQPQALSNQPGDDSAIWEAPPVSLLQDAKVGKADRGDVRANARIIEDTLEAFGITAKTVEINAGPAVTQYAIEVAIGTKLSKIVALQNDLALALSAPQGQIRIEAPIPGRNLVGIEVPNHSLEFVNLKQMLVSDVMKTSKSKLTVALGLNVAGEPTVADITKMPHVLIAGATGSGKSVAINAFIASILFRASPAEVKFILVDPKRVELTGYDGIPHLLTPVITDPEKVVSALKWSLQEMERRYKLFAEVKVRNIAAYNELSGFQAMPYIVIVIDELADIMLFAPSEVEDSITRIAQMARAVGIHLVLATQRPSTDVITGLIKANIPCRIAFNVASMIDSRVILDSPGAEKLLGRGDMLYIPPDQAKPRRIQGTFVDDKEIASLIEYLKQQGLKPEYSQEVIETKTVSGATAPNGATIDDVDDLFEDAVRVCVNYDKASASLLQRRLSIGYARAARILDQLQKAGVVSAPDGSKPRDVLIKSADEFFARIQSDE</sequence>
<dbReference type="SUPFAM" id="SSF52540">
    <property type="entry name" value="P-loop containing nucleoside triphosphate hydrolases"/>
    <property type="match status" value="1"/>
</dbReference>
<evidence type="ECO:0000256" key="6">
    <source>
        <dbReference type="SAM" id="MobiDB-lite"/>
    </source>
</evidence>
<evidence type="ECO:0000313" key="10">
    <source>
        <dbReference type="Proteomes" id="UP000463983"/>
    </source>
</evidence>
<evidence type="ECO:0000256" key="1">
    <source>
        <dbReference type="ARBA" id="ARBA00006474"/>
    </source>
</evidence>
<evidence type="ECO:0000313" key="9">
    <source>
        <dbReference type="EMBL" id="QHO63270.1"/>
    </source>
</evidence>
<dbReference type="KEGG" id="caqa:MICH65_0289"/>
<evidence type="ECO:0000256" key="2">
    <source>
        <dbReference type="ARBA" id="ARBA00022741"/>
    </source>
</evidence>
<keyword evidence="2 5" id="KW-0547">Nucleotide-binding</keyword>
<dbReference type="InterPro" id="IPR027417">
    <property type="entry name" value="P-loop_NTPase"/>
</dbReference>
<dbReference type="Gene3D" id="3.30.980.40">
    <property type="match status" value="1"/>
</dbReference>
<dbReference type="GO" id="GO:0003677">
    <property type="term" value="F:DNA binding"/>
    <property type="evidence" value="ECO:0007669"/>
    <property type="project" value="UniProtKB-KW"/>
</dbReference>
<feature type="transmembrane region" description="Helical" evidence="7">
    <location>
        <begin position="88"/>
        <end position="106"/>
    </location>
</feature>
<dbReference type="PANTHER" id="PTHR22683:SF41">
    <property type="entry name" value="DNA TRANSLOCASE FTSK"/>
    <property type="match status" value="1"/>
</dbReference>
<feature type="binding site" evidence="5">
    <location>
        <begin position="377"/>
        <end position="384"/>
    </location>
    <ligand>
        <name>ATP</name>
        <dbReference type="ChEBI" id="CHEBI:30616"/>
    </ligand>
</feature>
<accession>A0A857NA56</accession>
<dbReference type="SMART" id="SM00382">
    <property type="entry name" value="AAA"/>
    <property type="match status" value="1"/>
</dbReference>
<dbReference type="RefSeq" id="WP_161931656.1">
    <property type="nucleotide sequence ID" value="NZ_CP047901.1"/>
</dbReference>
<evidence type="ECO:0000256" key="4">
    <source>
        <dbReference type="ARBA" id="ARBA00023125"/>
    </source>
</evidence>
<dbReference type="InterPro" id="IPR003593">
    <property type="entry name" value="AAA+_ATPase"/>
</dbReference>
<comment type="similarity">
    <text evidence="1">Belongs to the FtsK/SpoIIIE/SftA family.</text>
</comment>
<dbReference type="InterPro" id="IPR036388">
    <property type="entry name" value="WH-like_DNA-bd_sf"/>
</dbReference>